<evidence type="ECO:0000256" key="4">
    <source>
        <dbReference type="ARBA" id="ARBA00022722"/>
    </source>
</evidence>
<dbReference type="InterPro" id="IPR019557">
    <property type="entry name" value="AminoTfrase-like_pln_mobile"/>
</dbReference>
<feature type="coiled-coil region" evidence="8">
    <location>
        <begin position="1898"/>
        <end position="1936"/>
    </location>
</feature>
<keyword evidence="6" id="KW-0378">Hydrolase</keyword>
<dbReference type="GO" id="GO:0003964">
    <property type="term" value="F:RNA-directed DNA polymerase activity"/>
    <property type="evidence" value="ECO:0007669"/>
    <property type="project" value="UniProtKB-KW"/>
</dbReference>
<dbReference type="EMBL" id="JAINDJ010000004">
    <property type="protein sequence ID" value="KAG9450352.1"/>
    <property type="molecule type" value="Genomic_DNA"/>
</dbReference>
<dbReference type="PANTHER" id="PTHR33064">
    <property type="entry name" value="POL PROTEIN"/>
    <property type="match status" value="1"/>
</dbReference>
<dbReference type="InterPro" id="IPR051320">
    <property type="entry name" value="Viral_Replic_Matur_Polypro"/>
</dbReference>
<dbReference type="InterPro" id="IPR000477">
    <property type="entry name" value="RT_dom"/>
</dbReference>
<dbReference type="Pfam" id="PF10536">
    <property type="entry name" value="PMD"/>
    <property type="match status" value="1"/>
</dbReference>
<dbReference type="CDD" id="cd01647">
    <property type="entry name" value="RT_LTR"/>
    <property type="match status" value="1"/>
</dbReference>
<evidence type="ECO:0000259" key="10">
    <source>
        <dbReference type="PROSITE" id="PS50878"/>
    </source>
</evidence>
<evidence type="ECO:0000256" key="7">
    <source>
        <dbReference type="ARBA" id="ARBA00022918"/>
    </source>
</evidence>
<accession>A0AAV7ENF6</accession>
<dbReference type="Proteomes" id="UP000825729">
    <property type="component" value="Unassembled WGS sequence"/>
</dbReference>
<dbReference type="CDD" id="cd00303">
    <property type="entry name" value="retropepsin_like"/>
    <property type="match status" value="1"/>
</dbReference>
<feature type="domain" description="Reverse transcriptase" evidence="10">
    <location>
        <begin position="432"/>
        <end position="613"/>
    </location>
</feature>
<dbReference type="PANTHER" id="PTHR33064:SF37">
    <property type="entry name" value="RIBONUCLEASE H"/>
    <property type="match status" value="1"/>
</dbReference>
<reference evidence="11 12" key="1">
    <citation type="submission" date="2021-07" db="EMBL/GenBank/DDBJ databases">
        <title>The Aristolochia fimbriata genome: insights into angiosperm evolution, floral development and chemical biosynthesis.</title>
        <authorList>
            <person name="Jiao Y."/>
        </authorList>
    </citation>
    <scope>NUCLEOTIDE SEQUENCE [LARGE SCALE GENOMIC DNA]</scope>
    <source>
        <strain evidence="11">IBCAS-2021</strain>
        <tissue evidence="11">Leaf</tissue>
    </source>
</reference>
<dbReference type="Pfam" id="PF17919">
    <property type="entry name" value="RT_RNaseH_2"/>
    <property type="match status" value="1"/>
</dbReference>
<keyword evidence="1" id="KW-0645">Protease</keyword>
<name>A0AAV7ENF6_ARIFI</name>
<feature type="compositionally biased region" description="Polar residues" evidence="9">
    <location>
        <begin position="811"/>
        <end position="831"/>
    </location>
</feature>
<dbReference type="PROSITE" id="PS50878">
    <property type="entry name" value="RT_POL"/>
    <property type="match status" value="1"/>
</dbReference>
<gene>
    <name evidence="11" type="ORF">H6P81_010317</name>
</gene>
<evidence type="ECO:0000313" key="12">
    <source>
        <dbReference type="Proteomes" id="UP000825729"/>
    </source>
</evidence>
<dbReference type="Gene3D" id="3.10.10.10">
    <property type="entry name" value="HIV Type 1 Reverse Transcriptase, subunit A, domain 1"/>
    <property type="match status" value="1"/>
</dbReference>
<keyword evidence="3" id="KW-0548">Nucleotidyltransferase</keyword>
<evidence type="ECO:0000313" key="11">
    <source>
        <dbReference type="EMBL" id="KAG9450352.1"/>
    </source>
</evidence>
<evidence type="ECO:0000256" key="3">
    <source>
        <dbReference type="ARBA" id="ARBA00022695"/>
    </source>
</evidence>
<dbReference type="FunFam" id="3.10.10.10:FF:000007">
    <property type="entry name" value="Retrovirus-related Pol polyprotein from transposon 17.6-like Protein"/>
    <property type="match status" value="1"/>
</dbReference>
<dbReference type="InterPro" id="IPR043128">
    <property type="entry name" value="Rev_trsase/Diguanyl_cyclase"/>
</dbReference>
<evidence type="ECO:0000256" key="2">
    <source>
        <dbReference type="ARBA" id="ARBA00022679"/>
    </source>
</evidence>
<dbReference type="Gene3D" id="3.30.70.270">
    <property type="match status" value="2"/>
</dbReference>
<keyword evidence="4" id="KW-0540">Nuclease</keyword>
<dbReference type="Pfam" id="PF00078">
    <property type="entry name" value="RVT_1"/>
    <property type="match status" value="1"/>
</dbReference>
<dbReference type="SUPFAM" id="SSF56672">
    <property type="entry name" value="DNA/RNA polymerases"/>
    <property type="match status" value="1"/>
</dbReference>
<keyword evidence="12" id="KW-1185">Reference proteome</keyword>
<feature type="compositionally biased region" description="Low complexity" evidence="9">
    <location>
        <begin position="832"/>
        <end position="843"/>
    </location>
</feature>
<evidence type="ECO:0000256" key="8">
    <source>
        <dbReference type="SAM" id="Coils"/>
    </source>
</evidence>
<dbReference type="InterPro" id="IPR043502">
    <property type="entry name" value="DNA/RNA_pol_sf"/>
</dbReference>
<keyword evidence="7" id="KW-0695">RNA-directed DNA polymerase</keyword>
<dbReference type="GO" id="GO:0008233">
    <property type="term" value="F:peptidase activity"/>
    <property type="evidence" value="ECO:0007669"/>
    <property type="project" value="UniProtKB-KW"/>
</dbReference>
<evidence type="ECO:0000256" key="9">
    <source>
        <dbReference type="SAM" id="MobiDB-lite"/>
    </source>
</evidence>
<dbReference type="GO" id="GO:0006508">
    <property type="term" value="P:proteolysis"/>
    <property type="evidence" value="ECO:0007669"/>
    <property type="project" value="UniProtKB-KW"/>
</dbReference>
<organism evidence="11 12">
    <name type="scientific">Aristolochia fimbriata</name>
    <name type="common">White veined hardy Dutchman's pipe vine</name>
    <dbReference type="NCBI Taxonomy" id="158543"/>
    <lineage>
        <taxon>Eukaryota</taxon>
        <taxon>Viridiplantae</taxon>
        <taxon>Streptophyta</taxon>
        <taxon>Embryophyta</taxon>
        <taxon>Tracheophyta</taxon>
        <taxon>Spermatophyta</taxon>
        <taxon>Magnoliopsida</taxon>
        <taxon>Magnoliidae</taxon>
        <taxon>Piperales</taxon>
        <taxon>Aristolochiaceae</taxon>
        <taxon>Aristolochia</taxon>
    </lineage>
</organism>
<keyword evidence="5" id="KW-0255">Endonuclease</keyword>
<evidence type="ECO:0000256" key="1">
    <source>
        <dbReference type="ARBA" id="ARBA00022670"/>
    </source>
</evidence>
<feature type="region of interest" description="Disordered" evidence="9">
    <location>
        <begin position="794"/>
        <end position="847"/>
    </location>
</feature>
<proteinExistence type="predicted"/>
<evidence type="ECO:0000256" key="6">
    <source>
        <dbReference type="ARBA" id="ARBA00022801"/>
    </source>
</evidence>
<sequence>MLEEEEEYGTSSELEQELELIESSDSFALMSSDHEDSDQLKQLEAIFRMTTSLNMLTTDDLSELFSRLTDQKDKQLLLETALREHKTETSKYCDNHYTMPALYKRIQKQMASATPPDLQKEIKDCKREIQELKIAFYQLSTRVQALEEPITPGLQASFQGESSRPTPQPEIVPANRSIEQYLQQMLQSIIQQKRYVLISVFIQGKPVLQNIVALVDNGADLNCIREGVLPAHFRQPSTETLNSACGNALTIKGKVDELFVCNKMNGQMFVHTPMVVVKNLSNKVILGTPFLLNILPFSVTKEAIITTNLGEPYHFAFLSAPTSRDLLSITSELLNEKEQYLCSLKVDLTSKQIELALQNPTFLERKQSFLKELLRDVCSDVPNAFWNRKQHIVSLPYESEFSEQDIPTKARPCQMNSAYLAMCQKEINELLSKRLIKPSQSPWCCTAFYFNNAAEKERGKSRLVINYKPLNKVLQWIRYPIPNKRDLLNRLVKAEILSQFDLKSGYWQIQIRSEDRYKIAFVVPFGHYEWTVMPFGLKNAPSEFQHIMNDIFSPYSKFIISYIDDVLVFSHTINQHFKHLRIFKNLILKNGLVLSEPKMKLFQTEIRFLGHAIAQHTHIPFQRTIEFASKFLDEITDTKQLQRFLGALNYVADYYKNLAADTVLLYARLKKKAPPWTQAHSTAVQIIKAKVKHLPCLALADPQLSKIVETDPSDHGYGGILKQKTLEDKEVLVRYYSGFWNPTQKNYSTVKKEMLSIIKCISKFQDDLLNQHFLLRVDCQAWSSLQAPLCMNSSSGGGPPFPNRGKGPMPQQWQNNSGRYARKQQVTSSRASSSGNTIIGSSGHTKPPTFNKPLAFCTTEELQAVLDQRSQAATTATPTTYSQAVQEPLPWHRKTTRDFVQFLPDDLNSHQSPWFLAHQTFGGSHLFPQRVGKTLDYYRQILSVTDSVKVKPPVKTPTGEIVRTQVTIEHLLNSFDWPTSPNTPFAITATYSATYWDYIDTSAPAFVLFDRDITEMAAPLVTLVGGLKAFDHTVVVDGEVIQTLALYMEGDASHMTYCPSGESIFGGHAEKPTSFVDSSRSCEFLSRRLATSDRVFFLPCLDSPEREDEAAKPETLALQRASWLVNKPPLPRMFEDGPSSQRGGLLWHLGIPLSVQLRCVGDQGFLDAWSAKTNTLVTCQGELSISLMDMDRIFGLPIAGQFYDEISPMVADFKEVWSTDLPFSCRYLFLAYHHLCRSSGSNTVSSAAWVEFWFRTEDDAVSVNDPWAAWHARFGKDAPSFREFTATKRDVFRFLHVTPGREDDVHLAALLSVWLSRFVFRSIGDAIRPMVFKVASYMATGVRFALAGPALACLYKGLGHAGCWMAIDGSWPYLYTWLARLLSHTREDLEVSRRPGMISFGDPSLKRNFTEDQACDLFQRLPVPVWHRYVLATAKTSFLVDERKKPIARQHYESLLSVRSCFLTVRRSIHFFVEPYCPARFARQFGYCQDLPGDMGITANQREISSLSELVALWKTSIVRPCGRLDLPPSGERDPSRDPGTTPAYYTWWTTHMSSLFQQNRLESAPVVSAVEDSDEDYDSDRSHPRKRRPNGKRPVGASSASKKRAPLTILADDSGSASKKKKARKEVPPASFPPSPPTFLPPIPETKPPTSCPSENPPIEMVQILSSPEAPAAPQEEASIEGEPAEITPALTQSEGLPVQEVAPSPLVVQEEAVVEAEAPPPAVEEGAPTPAVEVLAIEAVVEVIQEEVPTTEGALEVIEVVPAVDPVVEPAAEEVPLVQNLATPPTSSSLTSLQTPSQEFLSYVEGLMVQAWRERIVPRMLSPGVVSDTSLLADAGFAISRLQEMGHDVTRLRVYTQHLQTLKEIECSDGEKARRTSKDEAESIARNTLAIVSSKLEEAKTTLGEVVEELSEAKAEEEDARERLELARELLQSAGTKVAYLTTQAEQIQESVRGLKTGVVEAEQLIAEVIATPTLSAAEEATLLSSRAAFCGVTTGDGEESLGAALFSAF</sequence>
<keyword evidence="8" id="KW-0175">Coiled coil</keyword>
<dbReference type="InterPro" id="IPR041577">
    <property type="entry name" value="RT_RNaseH_2"/>
</dbReference>
<comment type="caution">
    <text evidence="11">The sequence shown here is derived from an EMBL/GenBank/DDBJ whole genome shotgun (WGS) entry which is preliminary data.</text>
</comment>
<dbReference type="GO" id="GO:0004519">
    <property type="term" value="F:endonuclease activity"/>
    <property type="evidence" value="ECO:0007669"/>
    <property type="project" value="UniProtKB-KW"/>
</dbReference>
<evidence type="ECO:0000256" key="5">
    <source>
        <dbReference type="ARBA" id="ARBA00022759"/>
    </source>
</evidence>
<keyword evidence="2" id="KW-0808">Transferase</keyword>
<feature type="compositionally biased region" description="Pro residues" evidence="9">
    <location>
        <begin position="1631"/>
        <end position="1652"/>
    </location>
</feature>
<feature type="region of interest" description="Disordered" evidence="9">
    <location>
        <begin position="1567"/>
        <end position="1657"/>
    </location>
</feature>
<protein>
    <recommendedName>
        <fullName evidence="10">Reverse transcriptase domain-containing protein</fullName>
    </recommendedName>
</protein>